<gene>
    <name evidence="3" type="ORF">IHE71_09550</name>
</gene>
<dbReference type="Pfam" id="PF06722">
    <property type="entry name" value="EryCIII-like_C"/>
    <property type="match status" value="1"/>
</dbReference>
<feature type="domain" description="Glycosyltransferase family 28 N-terminal" evidence="1">
    <location>
        <begin position="6"/>
        <end position="139"/>
    </location>
</feature>
<dbReference type="InterPro" id="IPR002213">
    <property type="entry name" value="UDP_glucos_trans"/>
</dbReference>
<proteinExistence type="predicted"/>
<dbReference type="CDD" id="cd03784">
    <property type="entry name" value="GT1_Gtf-like"/>
    <property type="match status" value="1"/>
</dbReference>
<dbReference type="InterPro" id="IPR010610">
    <property type="entry name" value="EryCIII-like_C"/>
</dbReference>
<dbReference type="InterPro" id="IPR004276">
    <property type="entry name" value="GlycoTrans_28_N"/>
</dbReference>
<name>A0ABR9MX31_9MICO</name>
<dbReference type="Proteomes" id="UP000625527">
    <property type="component" value="Unassembled WGS sequence"/>
</dbReference>
<dbReference type="InterPro" id="IPR050426">
    <property type="entry name" value="Glycosyltransferase_28"/>
</dbReference>
<comment type="caution">
    <text evidence="3">The sequence shown here is derived from an EMBL/GenBank/DDBJ whole genome shotgun (WGS) entry which is preliminary data.</text>
</comment>
<evidence type="ECO:0000313" key="4">
    <source>
        <dbReference type="Proteomes" id="UP000625527"/>
    </source>
</evidence>
<dbReference type="Gene3D" id="3.40.50.2000">
    <property type="entry name" value="Glycogen Phosphorylase B"/>
    <property type="match status" value="2"/>
</dbReference>
<dbReference type="EMBL" id="JADAQT010000073">
    <property type="protein sequence ID" value="MBE1875954.1"/>
    <property type="molecule type" value="Genomic_DNA"/>
</dbReference>
<dbReference type="Pfam" id="PF03033">
    <property type="entry name" value="Glyco_transf_28"/>
    <property type="match status" value="1"/>
</dbReference>
<dbReference type="SUPFAM" id="SSF53756">
    <property type="entry name" value="UDP-Glycosyltransferase/glycogen phosphorylase"/>
    <property type="match status" value="1"/>
</dbReference>
<accession>A0ABR9MX31</accession>
<organism evidence="3 4">
    <name type="scientific">Myceligenerans pegani</name>
    <dbReference type="NCBI Taxonomy" id="2776917"/>
    <lineage>
        <taxon>Bacteria</taxon>
        <taxon>Bacillati</taxon>
        <taxon>Actinomycetota</taxon>
        <taxon>Actinomycetes</taxon>
        <taxon>Micrococcales</taxon>
        <taxon>Promicromonosporaceae</taxon>
        <taxon>Myceligenerans</taxon>
    </lineage>
</organism>
<protein>
    <submittedName>
        <fullName evidence="3">Glycosyltransferase family 1 protein</fullName>
    </submittedName>
</protein>
<evidence type="ECO:0000313" key="3">
    <source>
        <dbReference type="EMBL" id="MBE1875954.1"/>
    </source>
</evidence>
<reference evidence="3 4" key="1">
    <citation type="submission" date="2020-10" db="EMBL/GenBank/DDBJ databases">
        <title>Myceligenerans pegani sp. nov., an endophytic actinomycete isolated from Peganum harmala L. in Xinjiang, China.</title>
        <authorList>
            <person name="Xin L."/>
        </authorList>
    </citation>
    <scope>NUCLEOTIDE SEQUENCE [LARGE SCALE GENOMIC DNA]</scope>
    <source>
        <strain evidence="3 4">TRM65318</strain>
    </source>
</reference>
<dbReference type="PANTHER" id="PTHR48050:SF13">
    <property type="entry name" value="STEROL 3-BETA-GLUCOSYLTRANSFERASE UGT80A2"/>
    <property type="match status" value="1"/>
</dbReference>
<sequence length="430" mass="45057">MTMSRILVATVGSRGDVQPYVALGQGLRAAGHDVTVATCERFGPLVTGHGLSYGRLSDDFLKLVDSQEGHAALEDSTNVFGAVRTNLRLARQAGPINRGLMSDVWDVARQVRPDVVVYHPKALAAPHAAEALGVPAVLAIPVPVSVPTGDFPVVGMPRLPLGPGYNRATYRLVAAGFAGYDRMVNAFRRDTLGLRTRKGAAMMAHDAAGRPIPVLHGISPAVVPVPADWPAHAEMTGYWFVDDASDWTPPQELADFLDAGEPPVYVGFGSMAGRDPERITRAVVEALQAAGVRGVIATGWGGLAPGDLPDTVLPLTEAPHDWLFPRVAAVVHHGGAGTTAAALRAGKPSVICPFIIDQFFWGGRVAELGAGSAPVPQKKLTAPRLAAALHEVTTSDAVRNTAAELGRRIAAEDGVGRATARIEAVVSQAA</sequence>
<evidence type="ECO:0000259" key="2">
    <source>
        <dbReference type="Pfam" id="PF06722"/>
    </source>
</evidence>
<dbReference type="PANTHER" id="PTHR48050">
    <property type="entry name" value="STEROL 3-BETA-GLUCOSYLTRANSFERASE"/>
    <property type="match status" value="1"/>
</dbReference>
<keyword evidence="4" id="KW-1185">Reference proteome</keyword>
<feature type="domain" description="Erythromycin biosynthesis protein CIII-like C-terminal" evidence="2">
    <location>
        <begin position="307"/>
        <end position="412"/>
    </location>
</feature>
<evidence type="ECO:0000259" key="1">
    <source>
        <dbReference type="Pfam" id="PF03033"/>
    </source>
</evidence>